<reference evidence="2 3" key="1">
    <citation type="journal article" date="2018" name="Antonie Van Leeuwenhoek">
        <title>Larkinella terrae sp. nov., isolated from soil on Jeju Island, South Korea.</title>
        <authorList>
            <person name="Ten L.N."/>
            <person name="Jeon J."/>
            <person name="Park S.J."/>
            <person name="Park S."/>
            <person name="Lee S.Y."/>
            <person name="Kim M.K."/>
            <person name="Jung H.Y."/>
        </authorList>
    </citation>
    <scope>NUCLEOTIDE SEQUENCE [LARGE SCALE GENOMIC DNA]</scope>
    <source>
        <strain evidence="2 3">KCTC 52001</strain>
    </source>
</reference>
<feature type="transmembrane region" description="Helical" evidence="1">
    <location>
        <begin position="313"/>
        <end position="331"/>
    </location>
</feature>
<feature type="transmembrane region" description="Helical" evidence="1">
    <location>
        <begin position="282"/>
        <end position="301"/>
    </location>
</feature>
<keyword evidence="1" id="KW-1133">Transmembrane helix</keyword>
<protein>
    <recommendedName>
        <fullName evidence="4">Glycosyltransferase RgtA/B/C/D-like domain-containing protein</fullName>
    </recommendedName>
</protein>
<feature type="transmembrane region" description="Helical" evidence="1">
    <location>
        <begin position="221"/>
        <end position="242"/>
    </location>
</feature>
<name>A0A7K0ELL2_9BACT</name>
<feature type="transmembrane region" description="Helical" evidence="1">
    <location>
        <begin position="337"/>
        <end position="356"/>
    </location>
</feature>
<organism evidence="2 3">
    <name type="scientific">Larkinella terrae</name>
    <dbReference type="NCBI Taxonomy" id="2025311"/>
    <lineage>
        <taxon>Bacteria</taxon>
        <taxon>Pseudomonadati</taxon>
        <taxon>Bacteroidota</taxon>
        <taxon>Cytophagia</taxon>
        <taxon>Cytophagales</taxon>
        <taxon>Spirosomataceae</taxon>
        <taxon>Larkinella</taxon>
    </lineage>
</organism>
<feature type="transmembrane region" description="Helical" evidence="1">
    <location>
        <begin position="175"/>
        <end position="192"/>
    </location>
</feature>
<dbReference type="AlphaFoldDB" id="A0A7K0ELL2"/>
<evidence type="ECO:0000313" key="3">
    <source>
        <dbReference type="Proteomes" id="UP000441754"/>
    </source>
</evidence>
<dbReference type="OrthoDB" id="9255519at2"/>
<dbReference type="RefSeq" id="WP_154175764.1">
    <property type="nucleotide sequence ID" value="NZ_WJXZ01000007.1"/>
</dbReference>
<dbReference type="Proteomes" id="UP000441754">
    <property type="component" value="Unassembled WGS sequence"/>
</dbReference>
<proteinExistence type="predicted"/>
<sequence>MKTNSMPIKLTITNLSANEFILFFSLFTFFIIQKLPFILHNGEINPDESQMLTQAITLEFDPVFWRSVDGTTSGPINSYLLLLLEYIGFPFNYSTLHLFSVTLTITSLAITYFTLRIFLPFNVSFPSLFIIYSFFFFTNHRDFNHFNSELPSVMLLTTGVFILAKVYYKKQSSPLMYGALGVICCLVPLAKLQGAPLAFLYITFAIFNLTGSKINKFDKLIGIVSIGIGSGLVGGLLLYYLFQNKLIYDFYIMYVKTNLVHNNPGNSLMLFIKLIFKSSYDFLFFFTFSISIWVSSVFTTIRNKTNLLDNKVLWFLIINLIISFFVIARTGYIFEHYLYYTFFPITLLNAFFINQLVKSENLKKYSEIIFSIVALIFFTGLAITNYLKYSSKNQSFSASHTPLYEDKVINLINQYAKPTDCIVVWGWNLNYHVLTGLRQGTRENHSIRCMNTNSLGAIRDLKLVDYYRQQYVDDMKRNKPVVFIDEVEANSFFINPKMVVHQNIPVLRNYVASNYKLVSKESGVSVYVRKDRI</sequence>
<feature type="transmembrane region" description="Helical" evidence="1">
    <location>
        <begin position="117"/>
        <end position="138"/>
    </location>
</feature>
<feature type="transmembrane region" description="Helical" evidence="1">
    <location>
        <begin position="368"/>
        <end position="387"/>
    </location>
</feature>
<evidence type="ECO:0000313" key="2">
    <source>
        <dbReference type="EMBL" id="MRS62386.1"/>
    </source>
</evidence>
<keyword evidence="1" id="KW-0812">Transmembrane</keyword>
<feature type="transmembrane region" description="Helical" evidence="1">
    <location>
        <begin position="150"/>
        <end position="168"/>
    </location>
</feature>
<accession>A0A7K0ELL2</accession>
<keyword evidence="1" id="KW-0472">Membrane</keyword>
<evidence type="ECO:0008006" key="4">
    <source>
        <dbReference type="Google" id="ProtNLM"/>
    </source>
</evidence>
<evidence type="ECO:0000256" key="1">
    <source>
        <dbReference type="SAM" id="Phobius"/>
    </source>
</evidence>
<keyword evidence="3" id="KW-1185">Reference proteome</keyword>
<dbReference type="EMBL" id="WJXZ01000007">
    <property type="protein sequence ID" value="MRS62386.1"/>
    <property type="molecule type" value="Genomic_DNA"/>
</dbReference>
<comment type="caution">
    <text evidence="2">The sequence shown here is derived from an EMBL/GenBank/DDBJ whole genome shotgun (WGS) entry which is preliminary data.</text>
</comment>
<feature type="transmembrane region" description="Helical" evidence="1">
    <location>
        <begin position="20"/>
        <end position="39"/>
    </location>
</feature>
<gene>
    <name evidence="2" type="ORF">GJJ30_13885</name>
</gene>